<evidence type="ECO:0008006" key="4">
    <source>
        <dbReference type="Google" id="ProtNLM"/>
    </source>
</evidence>
<reference evidence="2" key="1">
    <citation type="submission" date="2022-06" db="EMBL/GenBank/DDBJ databases">
        <title>Comparative genomic analysis of Mycoplasma feriruminatoris and the Mycoplasma mycoides cluster.</title>
        <authorList>
            <person name="Baby V."/>
            <person name="Ambroset C."/>
            <person name="Gaurivaud P."/>
            <person name="Boury C."/>
            <person name="Guichoux E."/>
            <person name="Lartigue C."/>
            <person name="Tardy F."/>
            <person name="Sirand-Pugnet P."/>
        </authorList>
    </citation>
    <scope>NUCLEOTIDE SEQUENCE</scope>
    <source>
        <strain evidence="2">L14822</strain>
    </source>
</reference>
<evidence type="ECO:0000313" key="3">
    <source>
        <dbReference type="Proteomes" id="UP001178743"/>
    </source>
</evidence>
<evidence type="ECO:0000313" key="2">
    <source>
        <dbReference type="EMBL" id="WFQ92508.1"/>
    </source>
</evidence>
<gene>
    <name evidence="2" type="ORF">MFERI14822_00286</name>
</gene>
<proteinExistence type="predicted"/>
<organism evidence="2 3">
    <name type="scientific">Mycoplasma feriruminatoris</name>
    <dbReference type="NCBI Taxonomy" id="1179777"/>
    <lineage>
        <taxon>Bacteria</taxon>
        <taxon>Bacillati</taxon>
        <taxon>Mycoplasmatota</taxon>
        <taxon>Mollicutes</taxon>
        <taxon>Mycoplasmataceae</taxon>
        <taxon>Mycoplasma</taxon>
    </lineage>
</organism>
<protein>
    <recommendedName>
        <fullName evidence="4">DUF2130 domain-containing protein</fullName>
    </recommendedName>
</protein>
<accession>A0AAX3TF31</accession>
<dbReference type="RefSeq" id="WP_278307656.1">
    <property type="nucleotide sequence ID" value="NZ_CP104008.1"/>
</dbReference>
<dbReference type="AlphaFoldDB" id="A0AAX3TF31"/>
<name>A0AAX3TF31_9MOLU</name>
<dbReference type="Pfam" id="PF09903">
    <property type="entry name" value="DUF2130"/>
    <property type="match status" value="1"/>
</dbReference>
<dbReference type="PIRSF" id="PIRSF005850">
    <property type="entry name" value="UCP005850"/>
    <property type="match status" value="1"/>
</dbReference>
<feature type="coiled-coil region" evidence="1">
    <location>
        <begin position="52"/>
        <end position="236"/>
    </location>
</feature>
<sequence>MSNIKFRIIDKYKIELLEDANKGNVIDLSDAYQIDLSIITDQINKQKDLIYLEKLKKEKQNWELEKTNQLEKIKSDLKDEYNQKNIKSTILISQLQTTNKSLSEKLENIKKDFQKDLDNNKKIWETNSDKKIQEIKNELLEKNKKDFEQLISQKIKLESDIKSLVEQLNSQKQLIELQLENKYNKSLNEQKTDLENQIKQLENNLTQNKHELDNINLKHKNELNELTNTKDNKINELVKDLEFIKREKLTKNIKLIGEELENYCLNQFNQASTFAFKTSTLIKDNMIVKNEDELKGTKGDFIFKVYAEEEKQNLLLSVMCEMKSEQLNSHNKKKNSDHYKKLDDDRNKKNLDYALLVSELESDTNDSLIYRVNEYKDMFVIRPMYFISFLGVLETIALKYKDLKLNRLQQEIMFKEKQDILDEFEEFKNNLLDNALKHIDTKVNEINKSAETIKKEANKILEATELVINKHLNTVRNKINNFKIEKVLESQKN</sequence>
<dbReference type="Proteomes" id="UP001178743">
    <property type="component" value="Chromosome"/>
</dbReference>
<keyword evidence="1" id="KW-0175">Coiled coil</keyword>
<dbReference type="EMBL" id="CP104008">
    <property type="protein sequence ID" value="WFQ92508.1"/>
    <property type="molecule type" value="Genomic_DNA"/>
</dbReference>
<dbReference type="InterPro" id="IPR019219">
    <property type="entry name" value="DUF2130"/>
</dbReference>
<evidence type="ECO:0000256" key="1">
    <source>
        <dbReference type="SAM" id="Coils"/>
    </source>
</evidence>